<dbReference type="Proteomes" id="UP000254866">
    <property type="component" value="Unassembled WGS sequence"/>
</dbReference>
<keyword evidence="3" id="KW-0690">Ribosome biogenesis</keyword>
<feature type="region of interest" description="Disordered" evidence="6">
    <location>
        <begin position="25"/>
        <end position="134"/>
    </location>
</feature>
<evidence type="ECO:0000256" key="1">
    <source>
        <dbReference type="ARBA" id="ARBA00004604"/>
    </source>
</evidence>
<dbReference type="PANTHER" id="PTHR13028:SF0">
    <property type="entry name" value="RRNA-PROCESSING PROTEIN EBP2-RELATED"/>
    <property type="match status" value="1"/>
</dbReference>
<feature type="region of interest" description="Disordered" evidence="6">
    <location>
        <begin position="290"/>
        <end position="382"/>
    </location>
</feature>
<evidence type="ECO:0000256" key="3">
    <source>
        <dbReference type="ARBA" id="ARBA00022517"/>
    </source>
</evidence>
<feature type="compositionally biased region" description="Acidic residues" evidence="6">
    <location>
        <begin position="52"/>
        <end position="85"/>
    </location>
</feature>
<comment type="subcellular location">
    <subcellularLocation>
        <location evidence="1">Nucleus</location>
        <location evidence="1">Nucleolus</location>
    </subcellularLocation>
</comment>
<dbReference type="STRING" id="2656787.A0A370TW86"/>
<evidence type="ECO:0000256" key="6">
    <source>
        <dbReference type="SAM" id="MobiDB-lite"/>
    </source>
</evidence>
<feature type="compositionally biased region" description="Basic and acidic residues" evidence="6">
    <location>
        <begin position="38"/>
        <end position="51"/>
    </location>
</feature>
<dbReference type="GO" id="GO:0006364">
    <property type="term" value="P:rRNA processing"/>
    <property type="evidence" value="ECO:0007669"/>
    <property type="project" value="TreeGrafter"/>
</dbReference>
<feature type="compositionally biased region" description="Basic residues" evidence="6">
    <location>
        <begin position="25"/>
        <end position="37"/>
    </location>
</feature>
<feature type="compositionally biased region" description="Basic residues" evidence="6">
    <location>
        <begin position="372"/>
        <end position="382"/>
    </location>
</feature>
<gene>
    <name evidence="7" type="ORF">BP5553_04133</name>
</gene>
<dbReference type="Pfam" id="PF05890">
    <property type="entry name" value="Ebp2"/>
    <property type="match status" value="1"/>
</dbReference>
<evidence type="ECO:0000313" key="8">
    <source>
        <dbReference type="Proteomes" id="UP000254866"/>
    </source>
</evidence>
<name>A0A370TW86_9HELO</name>
<dbReference type="GeneID" id="43596982"/>
<dbReference type="EMBL" id="NPIC01000002">
    <property type="protein sequence ID" value="RDL39793.1"/>
    <property type="molecule type" value="Genomic_DNA"/>
</dbReference>
<dbReference type="GO" id="GO:0042273">
    <property type="term" value="P:ribosomal large subunit biogenesis"/>
    <property type="evidence" value="ECO:0007669"/>
    <property type="project" value="TreeGrafter"/>
</dbReference>
<evidence type="ECO:0000256" key="5">
    <source>
        <dbReference type="ARBA" id="ARBA00023242"/>
    </source>
</evidence>
<dbReference type="GO" id="GO:0030687">
    <property type="term" value="C:preribosome, large subunit precursor"/>
    <property type="evidence" value="ECO:0007669"/>
    <property type="project" value="TreeGrafter"/>
</dbReference>
<dbReference type="GO" id="GO:0005730">
    <property type="term" value="C:nucleolus"/>
    <property type="evidence" value="ECO:0007669"/>
    <property type="project" value="UniProtKB-SubCell"/>
</dbReference>
<dbReference type="GO" id="GO:0034399">
    <property type="term" value="C:nuclear periphery"/>
    <property type="evidence" value="ECO:0007669"/>
    <property type="project" value="TreeGrafter"/>
</dbReference>
<feature type="compositionally biased region" description="Basic and acidic residues" evidence="6">
    <location>
        <begin position="315"/>
        <end position="337"/>
    </location>
</feature>
<keyword evidence="8" id="KW-1185">Reference proteome</keyword>
<accession>A0A370TW86</accession>
<comment type="similarity">
    <text evidence="2">Belongs to the EBP2 family.</text>
</comment>
<dbReference type="AlphaFoldDB" id="A0A370TW86"/>
<keyword evidence="5" id="KW-0539">Nucleus</keyword>
<dbReference type="OrthoDB" id="443772at2759"/>
<sequence length="382" mass="42312">MVTKSKLKMALAAEKSIDFNKLKLKKKEKAAKKSKSKKGGELPGSEKKQGDEEWEDLDETSEIDEASEVEGELGDEDSGSEEESVDGLNHIDFAGIDESDSDSSVGDNDQDNDLENDEDEEGIPISDLEDLDEEDKEDIIPYQRLTINNTVALTAALKRIAFPIAKLPFSEHHSITTSEPVTIPDVSDDLNRELAFYAQSLSAAQAARKLLKAEGVPFTRPTDYFAEMVKADEHMAKIKAKLIDEAAGKKASAEARKQRDLKKFGKQVQVAKLQERQKERTQTLEKIKVMKRKRQGADNETTNEADIFDVALDEESAKPSRKDRVGPNKRQKKDEKFGFGGKKKFKKSGDAMSSGDLKGFSSKKMKGGAAKRPGKARRASNK</sequence>
<evidence type="ECO:0000313" key="7">
    <source>
        <dbReference type="EMBL" id="RDL39793.1"/>
    </source>
</evidence>
<dbReference type="PANTHER" id="PTHR13028">
    <property type="entry name" value="RRNA PROCESSING PROTEIN EBNA1-BINDING PROTEIN-RELATED"/>
    <property type="match status" value="1"/>
</dbReference>
<comment type="caution">
    <text evidence="7">The sequence shown here is derived from an EMBL/GenBank/DDBJ whole genome shotgun (WGS) entry which is preliminary data.</text>
</comment>
<organism evidence="7 8">
    <name type="scientific">Venustampulla echinocandica</name>
    <dbReference type="NCBI Taxonomy" id="2656787"/>
    <lineage>
        <taxon>Eukaryota</taxon>
        <taxon>Fungi</taxon>
        <taxon>Dikarya</taxon>
        <taxon>Ascomycota</taxon>
        <taxon>Pezizomycotina</taxon>
        <taxon>Leotiomycetes</taxon>
        <taxon>Helotiales</taxon>
        <taxon>Pleuroascaceae</taxon>
        <taxon>Venustampulla</taxon>
    </lineage>
</organism>
<dbReference type="InterPro" id="IPR008610">
    <property type="entry name" value="Ebp2"/>
</dbReference>
<protein>
    <submittedName>
        <fullName evidence="7">Uncharacterized protein</fullName>
    </submittedName>
</protein>
<proteinExistence type="inferred from homology"/>
<reference evidence="7 8" key="1">
    <citation type="journal article" date="2018" name="IMA Fungus">
        <title>IMA Genome-F 9: Draft genome sequence of Annulohypoxylon stygium, Aspergillus mulundensis, Berkeleyomyces basicola (syn. Thielaviopsis basicola), Ceratocystis smalleyi, two Cercospora beticola strains, Coleophoma cylindrospora, Fusarium fracticaudum, Phialophora cf. hyalina, and Morchella septimelata.</title>
        <authorList>
            <person name="Wingfield B.D."/>
            <person name="Bills G.F."/>
            <person name="Dong Y."/>
            <person name="Huang W."/>
            <person name="Nel W.J."/>
            <person name="Swalarsk-Parry B.S."/>
            <person name="Vaghefi N."/>
            <person name="Wilken P.M."/>
            <person name="An Z."/>
            <person name="de Beer Z.W."/>
            <person name="De Vos L."/>
            <person name="Chen L."/>
            <person name="Duong T.A."/>
            <person name="Gao Y."/>
            <person name="Hammerbacher A."/>
            <person name="Kikkert J.R."/>
            <person name="Li Y."/>
            <person name="Li H."/>
            <person name="Li K."/>
            <person name="Li Q."/>
            <person name="Liu X."/>
            <person name="Ma X."/>
            <person name="Naidoo K."/>
            <person name="Pethybridge S.J."/>
            <person name="Sun J."/>
            <person name="Steenkamp E.T."/>
            <person name="van der Nest M.A."/>
            <person name="van Wyk S."/>
            <person name="Wingfield M.J."/>
            <person name="Xiong C."/>
            <person name="Yue Q."/>
            <person name="Zhang X."/>
        </authorList>
    </citation>
    <scope>NUCLEOTIDE SEQUENCE [LARGE SCALE GENOMIC DNA]</scope>
    <source>
        <strain evidence="7 8">BP 5553</strain>
    </source>
</reference>
<feature type="compositionally biased region" description="Acidic residues" evidence="6">
    <location>
        <begin position="108"/>
        <end position="134"/>
    </location>
</feature>
<evidence type="ECO:0000256" key="2">
    <source>
        <dbReference type="ARBA" id="ARBA00007336"/>
    </source>
</evidence>
<keyword evidence="4" id="KW-0175">Coiled coil</keyword>
<feature type="compositionally biased region" description="Acidic residues" evidence="6">
    <location>
        <begin position="301"/>
        <end position="314"/>
    </location>
</feature>
<dbReference type="RefSeq" id="XP_031872449.1">
    <property type="nucleotide sequence ID" value="XM_032012756.1"/>
</dbReference>
<evidence type="ECO:0000256" key="4">
    <source>
        <dbReference type="ARBA" id="ARBA00023054"/>
    </source>
</evidence>